<dbReference type="Proteomes" id="UP000295558">
    <property type="component" value="Unassembled WGS sequence"/>
</dbReference>
<dbReference type="GO" id="GO:0071555">
    <property type="term" value="P:cell wall organization"/>
    <property type="evidence" value="ECO:0007669"/>
    <property type="project" value="TreeGrafter"/>
</dbReference>
<dbReference type="Pfam" id="PF00953">
    <property type="entry name" value="Glycos_transf_4"/>
    <property type="match status" value="1"/>
</dbReference>
<dbReference type="GO" id="GO:0046872">
    <property type="term" value="F:metal ion binding"/>
    <property type="evidence" value="ECO:0007669"/>
    <property type="project" value="UniProtKB-KW"/>
</dbReference>
<comment type="caution">
    <text evidence="9">The sequence shown here is derived from an EMBL/GenBank/DDBJ whole genome shotgun (WGS) entry which is preliminary data.</text>
</comment>
<feature type="transmembrane region" description="Helical" evidence="8">
    <location>
        <begin position="116"/>
        <end position="137"/>
    </location>
</feature>
<dbReference type="GO" id="GO:0016780">
    <property type="term" value="F:phosphotransferase activity, for other substituted phosphate groups"/>
    <property type="evidence" value="ECO:0007669"/>
    <property type="project" value="InterPro"/>
</dbReference>
<dbReference type="EMBL" id="SNZK01000008">
    <property type="protein sequence ID" value="TDR52361.1"/>
    <property type="molecule type" value="Genomic_DNA"/>
</dbReference>
<feature type="binding site" evidence="7">
    <location>
        <position position="163"/>
    </location>
    <ligand>
        <name>Mg(2+)</name>
        <dbReference type="ChEBI" id="CHEBI:18420"/>
    </ligand>
</feature>
<dbReference type="STRING" id="1265846.PROCOU_00970"/>
<evidence type="ECO:0000256" key="5">
    <source>
        <dbReference type="ARBA" id="ARBA00022989"/>
    </source>
</evidence>
<feature type="transmembrane region" description="Helical" evidence="8">
    <location>
        <begin position="16"/>
        <end position="36"/>
    </location>
</feature>
<sequence>MGIHHLKLKDGAEINLQIWIMIICFLIGILIIPLVRKFAFYINAVDEPRERHIHTKITPTLGGLAIFFAFTVGMLLLAVDKSGFLPVYIGAVIIVMTGFIDDIIELSPRWKLVGQISAALCVVLWGQITIEFINIPFMGPLYFGAWAIPITLIWIVAIVNALNLIDGLDGLAGGVSIIALLTIAGMALLLQDIFVAPVAFMLIACILAFLVYNFPPATIFMGDTGSLFLGYMIAVLSLMGFKNVTFISILVPLIILGVPLSDTFFAIVRRLKARTPISMADRSHIHHRLMALGFSQRQTVLLIYCMAILFSITGFVFSFSTTWGAVILLVLLALCIEVIVEFIGLIGENHRPILNILSKIRRKRP</sequence>
<feature type="transmembrane region" description="Helical" evidence="8">
    <location>
        <begin position="246"/>
        <end position="268"/>
    </location>
</feature>
<keyword evidence="4 8" id="KW-0812">Transmembrane</keyword>
<feature type="binding site" evidence="7">
    <location>
        <position position="223"/>
    </location>
    <ligand>
        <name>Mg(2+)</name>
        <dbReference type="ChEBI" id="CHEBI:18420"/>
    </ligand>
</feature>
<feature type="transmembrane region" description="Helical" evidence="8">
    <location>
        <begin position="143"/>
        <end position="163"/>
    </location>
</feature>
<feature type="transmembrane region" description="Helical" evidence="8">
    <location>
        <begin position="325"/>
        <end position="346"/>
    </location>
</feature>
<evidence type="ECO:0000256" key="3">
    <source>
        <dbReference type="ARBA" id="ARBA00022679"/>
    </source>
</evidence>
<feature type="transmembrane region" description="Helical" evidence="8">
    <location>
        <begin position="300"/>
        <end position="319"/>
    </location>
</feature>
<feature type="transmembrane region" description="Helical" evidence="8">
    <location>
        <begin position="194"/>
        <end position="212"/>
    </location>
</feature>
<keyword evidence="7" id="KW-0479">Metal-binding</keyword>
<keyword evidence="3 9" id="KW-0808">Transferase</keyword>
<dbReference type="GO" id="GO:0044038">
    <property type="term" value="P:cell wall macromolecule biosynthetic process"/>
    <property type="evidence" value="ECO:0007669"/>
    <property type="project" value="TreeGrafter"/>
</dbReference>
<dbReference type="InterPro" id="IPR000715">
    <property type="entry name" value="Glycosyl_transferase_4"/>
</dbReference>
<keyword evidence="2" id="KW-1003">Cell membrane</keyword>
<evidence type="ECO:0000313" key="10">
    <source>
        <dbReference type="Proteomes" id="UP000295558"/>
    </source>
</evidence>
<keyword evidence="10" id="KW-1185">Reference proteome</keyword>
<keyword evidence="7" id="KW-0460">Magnesium</keyword>
<reference evidence="9 10" key="1">
    <citation type="submission" date="2019-03" db="EMBL/GenBank/DDBJ databases">
        <title>Genomic Encyclopedia of Type Strains, Phase III (KMG-III): the genomes of soil and plant-associated and newly described type strains.</title>
        <authorList>
            <person name="Whitman W."/>
        </authorList>
    </citation>
    <scope>NUCLEOTIDE SEQUENCE [LARGE SCALE GENOMIC DNA]</scope>
    <source>
        <strain evidence="9 10">CECT 7972</strain>
    </source>
</reference>
<evidence type="ECO:0000313" key="9">
    <source>
        <dbReference type="EMBL" id="TDR52361.1"/>
    </source>
</evidence>
<evidence type="ECO:0000256" key="8">
    <source>
        <dbReference type="SAM" id="Phobius"/>
    </source>
</evidence>
<name>A0A4R6ZJ36_9LIST</name>
<evidence type="ECO:0000256" key="7">
    <source>
        <dbReference type="PIRSR" id="PIRSR600715-1"/>
    </source>
</evidence>
<organism evidence="9 10">
    <name type="scientific">Listeria rocourtiae</name>
    <dbReference type="NCBI Taxonomy" id="647910"/>
    <lineage>
        <taxon>Bacteria</taxon>
        <taxon>Bacillati</taxon>
        <taxon>Bacillota</taxon>
        <taxon>Bacilli</taxon>
        <taxon>Bacillales</taxon>
        <taxon>Listeriaceae</taxon>
        <taxon>Listeria</taxon>
    </lineage>
</organism>
<dbReference type="CDD" id="cd06853">
    <property type="entry name" value="GT_WecA_like"/>
    <property type="match status" value="1"/>
</dbReference>
<dbReference type="PANTHER" id="PTHR22926">
    <property type="entry name" value="PHOSPHO-N-ACETYLMURAMOYL-PENTAPEPTIDE-TRANSFERASE"/>
    <property type="match status" value="1"/>
</dbReference>
<dbReference type="AlphaFoldDB" id="A0A4R6ZJ36"/>
<accession>A0A4R6ZJ36</accession>
<gene>
    <name evidence="9" type="ORF">DFP96_10835</name>
</gene>
<dbReference type="GO" id="GO:0009103">
    <property type="term" value="P:lipopolysaccharide biosynthetic process"/>
    <property type="evidence" value="ECO:0007669"/>
    <property type="project" value="TreeGrafter"/>
</dbReference>
<feature type="transmembrane region" description="Helical" evidence="8">
    <location>
        <begin position="219"/>
        <end position="240"/>
    </location>
</feature>
<dbReference type="InterPro" id="IPR018480">
    <property type="entry name" value="PNAcMuramoyl-5peptid_Trfase_CS"/>
</dbReference>
<dbReference type="GO" id="GO:0005886">
    <property type="term" value="C:plasma membrane"/>
    <property type="evidence" value="ECO:0007669"/>
    <property type="project" value="UniProtKB-SubCell"/>
</dbReference>
<evidence type="ECO:0000256" key="1">
    <source>
        <dbReference type="ARBA" id="ARBA00004651"/>
    </source>
</evidence>
<dbReference type="PANTHER" id="PTHR22926:SF3">
    <property type="entry name" value="UNDECAPRENYL-PHOSPHATE ALPHA-N-ACETYLGLUCOSAMINYL 1-PHOSPHATE TRANSFERASE"/>
    <property type="match status" value="1"/>
</dbReference>
<keyword evidence="5 8" id="KW-1133">Transmembrane helix</keyword>
<feature type="transmembrane region" description="Helical" evidence="8">
    <location>
        <begin position="57"/>
        <end position="79"/>
    </location>
</feature>
<proteinExistence type="predicted"/>
<keyword evidence="6 8" id="KW-0472">Membrane</keyword>
<feature type="transmembrane region" description="Helical" evidence="8">
    <location>
        <begin position="85"/>
        <end position="104"/>
    </location>
</feature>
<protein>
    <submittedName>
        <fullName evidence="9">UDP-GlcNAc:undecaprenyl-phosphate GlcNAc-1-phosphate transferase</fullName>
    </submittedName>
</protein>
<feature type="transmembrane region" description="Helical" evidence="8">
    <location>
        <begin position="170"/>
        <end position="188"/>
    </location>
</feature>
<evidence type="ECO:0000256" key="4">
    <source>
        <dbReference type="ARBA" id="ARBA00022692"/>
    </source>
</evidence>
<evidence type="ECO:0000256" key="6">
    <source>
        <dbReference type="ARBA" id="ARBA00023136"/>
    </source>
</evidence>
<comment type="subcellular location">
    <subcellularLocation>
        <location evidence="1">Cell membrane</location>
        <topology evidence="1">Multi-pass membrane protein</topology>
    </subcellularLocation>
</comment>
<evidence type="ECO:0000256" key="2">
    <source>
        <dbReference type="ARBA" id="ARBA00022475"/>
    </source>
</evidence>
<comment type="cofactor">
    <cofactor evidence="7">
        <name>Mg(2+)</name>
        <dbReference type="ChEBI" id="CHEBI:18420"/>
    </cofactor>
</comment>
<dbReference type="PROSITE" id="PS01348">
    <property type="entry name" value="MRAY_2"/>
    <property type="match status" value="1"/>
</dbReference>